<evidence type="ECO:0000256" key="2">
    <source>
        <dbReference type="ARBA" id="ARBA00005051"/>
    </source>
</evidence>
<comment type="catalytic activity">
    <reaction evidence="1">
        <text>6-hydroxymethyl-7,8-dihydropterin + ATP = (7,8-dihydropterin-6-yl)methyl diphosphate + AMP + H(+)</text>
        <dbReference type="Rhea" id="RHEA:11412"/>
        <dbReference type="ChEBI" id="CHEBI:15378"/>
        <dbReference type="ChEBI" id="CHEBI:30616"/>
        <dbReference type="ChEBI" id="CHEBI:44841"/>
        <dbReference type="ChEBI" id="CHEBI:72950"/>
        <dbReference type="ChEBI" id="CHEBI:456215"/>
        <dbReference type="EC" id="2.7.6.3"/>
    </reaction>
</comment>
<reference evidence="10 11" key="1">
    <citation type="submission" date="2020-08" db="EMBL/GenBank/DDBJ databases">
        <title>Genomic Encyclopedia of Archaeal and Bacterial Type Strains, Phase II (KMG-II): from individual species to whole genera.</title>
        <authorList>
            <person name="Goeker M."/>
        </authorList>
    </citation>
    <scope>NUCLEOTIDE SEQUENCE [LARGE SCALE GENOMIC DNA]</scope>
    <source>
        <strain evidence="10 11">DSM 23288</strain>
    </source>
</reference>
<dbReference type="CDD" id="cd00483">
    <property type="entry name" value="HPPK"/>
    <property type="match status" value="1"/>
</dbReference>
<dbReference type="GO" id="GO:0003848">
    <property type="term" value="F:2-amino-4-hydroxy-6-hydroxymethyldihydropteridine diphosphokinase activity"/>
    <property type="evidence" value="ECO:0007669"/>
    <property type="project" value="UniProtKB-EC"/>
</dbReference>
<evidence type="ECO:0000256" key="7">
    <source>
        <dbReference type="ARBA" id="ARBA00022840"/>
    </source>
</evidence>
<gene>
    <name evidence="10" type="ORF">BDZ31_002217</name>
</gene>
<dbReference type="EMBL" id="JACHNU010000002">
    <property type="protein sequence ID" value="MBB4662631.1"/>
    <property type="molecule type" value="Genomic_DNA"/>
</dbReference>
<evidence type="ECO:0000313" key="11">
    <source>
        <dbReference type="Proteomes" id="UP000585272"/>
    </source>
</evidence>
<dbReference type="PANTHER" id="PTHR43071">
    <property type="entry name" value="2-AMINO-4-HYDROXY-6-HYDROXYMETHYLDIHYDROPTERIDINE PYROPHOSPHOKINASE"/>
    <property type="match status" value="1"/>
</dbReference>
<dbReference type="Gene3D" id="3.30.70.560">
    <property type="entry name" value="7,8-Dihydro-6-hydroxymethylpterin-pyrophosphokinase HPPK"/>
    <property type="match status" value="1"/>
</dbReference>
<organism evidence="10 11">
    <name type="scientific">Conexibacter arvalis</name>
    <dbReference type="NCBI Taxonomy" id="912552"/>
    <lineage>
        <taxon>Bacteria</taxon>
        <taxon>Bacillati</taxon>
        <taxon>Actinomycetota</taxon>
        <taxon>Thermoleophilia</taxon>
        <taxon>Solirubrobacterales</taxon>
        <taxon>Conexibacteraceae</taxon>
        <taxon>Conexibacter</taxon>
    </lineage>
</organism>
<evidence type="ECO:0000256" key="4">
    <source>
        <dbReference type="ARBA" id="ARBA00022679"/>
    </source>
</evidence>
<comment type="pathway">
    <text evidence="2">Cofactor biosynthesis; tetrahydrofolate biosynthesis; 2-amino-4-hydroxy-6-hydroxymethyl-7,8-dihydropteridine diphosphate from 7,8-dihydroneopterin triphosphate: step 4/4.</text>
</comment>
<dbReference type="GO" id="GO:0005524">
    <property type="term" value="F:ATP binding"/>
    <property type="evidence" value="ECO:0007669"/>
    <property type="project" value="UniProtKB-KW"/>
</dbReference>
<keyword evidence="5" id="KW-0547">Nucleotide-binding</keyword>
<accession>A0A840IEH4</accession>
<dbReference type="InterPro" id="IPR000550">
    <property type="entry name" value="Hppk"/>
</dbReference>
<dbReference type="GO" id="GO:0016301">
    <property type="term" value="F:kinase activity"/>
    <property type="evidence" value="ECO:0007669"/>
    <property type="project" value="UniProtKB-KW"/>
</dbReference>
<evidence type="ECO:0000256" key="3">
    <source>
        <dbReference type="ARBA" id="ARBA00013253"/>
    </source>
</evidence>
<dbReference type="AlphaFoldDB" id="A0A840IEH4"/>
<protein>
    <recommendedName>
        <fullName evidence="3">2-amino-4-hydroxy-6-hydroxymethyldihydropteridine diphosphokinase</fullName>
        <ecNumber evidence="3">2.7.6.3</ecNumber>
    </recommendedName>
</protein>
<evidence type="ECO:0000256" key="5">
    <source>
        <dbReference type="ARBA" id="ARBA00022741"/>
    </source>
</evidence>
<evidence type="ECO:0000256" key="8">
    <source>
        <dbReference type="ARBA" id="ARBA00022909"/>
    </source>
</evidence>
<dbReference type="InterPro" id="IPR035907">
    <property type="entry name" value="Hppk_sf"/>
</dbReference>
<keyword evidence="6 10" id="KW-0418">Kinase</keyword>
<comment type="caution">
    <text evidence="10">The sequence shown here is derived from an EMBL/GenBank/DDBJ whole genome shotgun (WGS) entry which is preliminary data.</text>
</comment>
<dbReference type="GO" id="GO:0046656">
    <property type="term" value="P:folic acid biosynthetic process"/>
    <property type="evidence" value="ECO:0007669"/>
    <property type="project" value="UniProtKB-KW"/>
</dbReference>
<sequence length="173" mass="18525">MPERIGYLGLGSNVGVPRDNLAAAVAALPAHGVRVLASSSTYETEPVGDVLDQPDFLNACLRIATELEPEQLLAACKAVERELGRAAESSPGYVRHGPRPIDVDLLLLGDEPYESPRLRLPHREVTSRRFVLVPLLELEPGLTLPDGTVLADALAALPVGQRDAVRRAGEPLT</sequence>
<evidence type="ECO:0000256" key="1">
    <source>
        <dbReference type="ARBA" id="ARBA00000198"/>
    </source>
</evidence>
<dbReference type="NCBIfam" id="TIGR01498">
    <property type="entry name" value="folK"/>
    <property type="match status" value="1"/>
</dbReference>
<keyword evidence="8" id="KW-0289">Folate biosynthesis</keyword>
<dbReference type="GO" id="GO:0046654">
    <property type="term" value="P:tetrahydrofolate biosynthetic process"/>
    <property type="evidence" value="ECO:0007669"/>
    <property type="project" value="UniProtKB-UniPathway"/>
</dbReference>
<evidence type="ECO:0000259" key="9">
    <source>
        <dbReference type="PROSITE" id="PS00794"/>
    </source>
</evidence>
<dbReference type="PROSITE" id="PS00794">
    <property type="entry name" value="HPPK"/>
    <property type="match status" value="1"/>
</dbReference>
<keyword evidence="11" id="KW-1185">Reference proteome</keyword>
<dbReference type="Pfam" id="PF01288">
    <property type="entry name" value="HPPK"/>
    <property type="match status" value="1"/>
</dbReference>
<keyword evidence="4" id="KW-0808">Transferase</keyword>
<evidence type="ECO:0000313" key="10">
    <source>
        <dbReference type="EMBL" id="MBB4662631.1"/>
    </source>
</evidence>
<dbReference type="RefSeq" id="WP_183341955.1">
    <property type="nucleotide sequence ID" value="NZ_JACHNU010000002.1"/>
</dbReference>
<feature type="domain" description="7,8-dihydro-6-hydroxymethylpterin-pyrophosphokinase" evidence="9">
    <location>
        <begin position="95"/>
        <end position="106"/>
    </location>
</feature>
<dbReference type="SUPFAM" id="SSF55083">
    <property type="entry name" value="6-hydroxymethyl-7,8-dihydropterin pyrophosphokinase, HPPK"/>
    <property type="match status" value="1"/>
</dbReference>
<dbReference type="EC" id="2.7.6.3" evidence="3"/>
<keyword evidence="7" id="KW-0067">ATP-binding</keyword>
<evidence type="ECO:0000256" key="6">
    <source>
        <dbReference type="ARBA" id="ARBA00022777"/>
    </source>
</evidence>
<dbReference type="Proteomes" id="UP000585272">
    <property type="component" value="Unassembled WGS sequence"/>
</dbReference>
<dbReference type="PANTHER" id="PTHR43071:SF1">
    <property type="entry name" value="2-AMINO-4-HYDROXY-6-HYDROXYMETHYLDIHYDROPTERIDINE PYROPHOSPHOKINASE"/>
    <property type="match status" value="1"/>
</dbReference>
<name>A0A840IEH4_9ACTN</name>
<proteinExistence type="predicted"/>
<dbReference type="UniPathway" id="UPA00077">
    <property type="reaction ID" value="UER00155"/>
</dbReference>